<dbReference type="GO" id="GO:0051536">
    <property type="term" value="F:iron-sulfur cluster binding"/>
    <property type="evidence" value="ECO:0007669"/>
    <property type="project" value="InterPro"/>
</dbReference>
<evidence type="ECO:0000313" key="2">
    <source>
        <dbReference type="EMBL" id="GAI40370.1"/>
    </source>
</evidence>
<feature type="domain" description="2Fe-2S ferredoxin-type" evidence="1">
    <location>
        <begin position="2"/>
        <end position="81"/>
    </location>
</feature>
<feature type="non-terminal residue" evidence="2">
    <location>
        <position position="104"/>
    </location>
</feature>
<dbReference type="InterPro" id="IPR036010">
    <property type="entry name" value="2Fe-2S_ferredoxin-like_sf"/>
</dbReference>
<evidence type="ECO:0000259" key="1">
    <source>
        <dbReference type="PROSITE" id="PS51085"/>
    </source>
</evidence>
<comment type="caution">
    <text evidence="2">The sequence shown here is derived from an EMBL/GenBank/DDBJ whole genome shotgun (WGS) entry which is preliminary data.</text>
</comment>
<dbReference type="EMBL" id="BARV01029034">
    <property type="protein sequence ID" value="GAI40370.1"/>
    <property type="molecule type" value="Genomic_DNA"/>
</dbReference>
<proteinExistence type="predicted"/>
<dbReference type="Pfam" id="PF13510">
    <property type="entry name" value="Fer2_4"/>
    <property type="match status" value="1"/>
</dbReference>
<organism evidence="2">
    <name type="scientific">marine sediment metagenome</name>
    <dbReference type="NCBI Taxonomy" id="412755"/>
    <lineage>
        <taxon>unclassified sequences</taxon>
        <taxon>metagenomes</taxon>
        <taxon>ecological metagenomes</taxon>
    </lineage>
</organism>
<dbReference type="InterPro" id="IPR001041">
    <property type="entry name" value="2Fe-2S_ferredoxin-type"/>
</dbReference>
<dbReference type="PROSITE" id="PS51085">
    <property type="entry name" value="2FE2S_FER_2"/>
    <property type="match status" value="1"/>
</dbReference>
<protein>
    <recommendedName>
        <fullName evidence="1">2Fe-2S ferredoxin-type domain-containing protein</fullName>
    </recommendedName>
</protein>
<dbReference type="AlphaFoldDB" id="X1PMT7"/>
<dbReference type="SUPFAM" id="SSF54292">
    <property type="entry name" value="2Fe-2S ferredoxin-like"/>
    <property type="match status" value="1"/>
</dbReference>
<accession>X1PMT7</accession>
<gene>
    <name evidence="2" type="ORF">S06H3_46370</name>
</gene>
<sequence length="104" mass="11046">MKTVSLTIDGKKVTAPEGEKVLWAALDNGIYIPNLCVLRDASEPVASCRLCWVEVEGKSQPVTACTETSKEGMVVSTRGAAALRLARTALELLLASNVVDCAHC</sequence>
<dbReference type="Gene3D" id="3.10.20.740">
    <property type="match status" value="1"/>
</dbReference>
<name>X1PMT7_9ZZZZ</name>
<reference evidence="2" key="1">
    <citation type="journal article" date="2014" name="Front. Microbiol.">
        <title>High frequency of phylogenetically diverse reductive dehalogenase-homologous genes in deep subseafloor sedimentary metagenomes.</title>
        <authorList>
            <person name="Kawai M."/>
            <person name="Futagami T."/>
            <person name="Toyoda A."/>
            <person name="Takaki Y."/>
            <person name="Nishi S."/>
            <person name="Hori S."/>
            <person name="Arai W."/>
            <person name="Tsubouchi T."/>
            <person name="Morono Y."/>
            <person name="Uchiyama I."/>
            <person name="Ito T."/>
            <person name="Fujiyama A."/>
            <person name="Inagaki F."/>
            <person name="Takami H."/>
        </authorList>
    </citation>
    <scope>NUCLEOTIDE SEQUENCE</scope>
    <source>
        <strain evidence="2">Expedition CK06-06</strain>
    </source>
</reference>